<gene>
    <name evidence="2" type="ORF">E2C01_004932</name>
</gene>
<proteinExistence type="predicted"/>
<sequence>MSWCEASTTLTDPGQTEAVLGCYSKHWRKHTLFLRDNTDVTTLHRRQRCKESQWTRAGHLHWTPTPLLPRNVPHAAGQSMQARRCTKRLSKVCPESRDTGHPSLKSTLNIDTA</sequence>
<organism evidence="2 3">
    <name type="scientific">Portunus trituberculatus</name>
    <name type="common">Swimming crab</name>
    <name type="synonym">Neptunus trituberculatus</name>
    <dbReference type="NCBI Taxonomy" id="210409"/>
    <lineage>
        <taxon>Eukaryota</taxon>
        <taxon>Metazoa</taxon>
        <taxon>Ecdysozoa</taxon>
        <taxon>Arthropoda</taxon>
        <taxon>Crustacea</taxon>
        <taxon>Multicrustacea</taxon>
        <taxon>Malacostraca</taxon>
        <taxon>Eumalacostraca</taxon>
        <taxon>Eucarida</taxon>
        <taxon>Decapoda</taxon>
        <taxon>Pleocyemata</taxon>
        <taxon>Brachyura</taxon>
        <taxon>Eubrachyura</taxon>
        <taxon>Portunoidea</taxon>
        <taxon>Portunidae</taxon>
        <taxon>Portuninae</taxon>
        <taxon>Portunus</taxon>
    </lineage>
</organism>
<reference evidence="2 3" key="1">
    <citation type="submission" date="2019-05" db="EMBL/GenBank/DDBJ databases">
        <title>Another draft genome of Portunus trituberculatus and its Hox gene families provides insights of decapod evolution.</title>
        <authorList>
            <person name="Jeong J.-H."/>
            <person name="Song I."/>
            <person name="Kim S."/>
            <person name="Choi T."/>
            <person name="Kim D."/>
            <person name="Ryu S."/>
            <person name="Kim W."/>
        </authorList>
    </citation>
    <scope>NUCLEOTIDE SEQUENCE [LARGE SCALE GENOMIC DNA]</scope>
    <source>
        <tissue evidence="2">Muscle</tissue>
    </source>
</reference>
<evidence type="ECO:0000256" key="1">
    <source>
        <dbReference type="SAM" id="MobiDB-lite"/>
    </source>
</evidence>
<evidence type="ECO:0000313" key="2">
    <source>
        <dbReference type="EMBL" id="MPC12252.1"/>
    </source>
</evidence>
<keyword evidence="3" id="KW-1185">Reference proteome</keyword>
<dbReference type="AlphaFoldDB" id="A0A5B7CRB0"/>
<evidence type="ECO:0000313" key="3">
    <source>
        <dbReference type="Proteomes" id="UP000324222"/>
    </source>
</evidence>
<name>A0A5B7CRB0_PORTR</name>
<feature type="region of interest" description="Disordered" evidence="1">
    <location>
        <begin position="91"/>
        <end position="113"/>
    </location>
</feature>
<protein>
    <submittedName>
        <fullName evidence="2">Uncharacterized protein</fullName>
    </submittedName>
</protein>
<feature type="compositionally biased region" description="Polar residues" evidence="1">
    <location>
        <begin position="104"/>
        <end position="113"/>
    </location>
</feature>
<dbReference type="Proteomes" id="UP000324222">
    <property type="component" value="Unassembled WGS sequence"/>
</dbReference>
<dbReference type="EMBL" id="VSRR010000206">
    <property type="protein sequence ID" value="MPC12252.1"/>
    <property type="molecule type" value="Genomic_DNA"/>
</dbReference>
<accession>A0A5B7CRB0</accession>
<comment type="caution">
    <text evidence="2">The sequence shown here is derived from an EMBL/GenBank/DDBJ whole genome shotgun (WGS) entry which is preliminary data.</text>
</comment>